<name>A0A5J4TK58_9EUKA</name>
<feature type="non-terminal residue" evidence="1">
    <location>
        <position position="1"/>
    </location>
</feature>
<organism evidence="1 2">
    <name type="scientific">Streblomastix strix</name>
    <dbReference type="NCBI Taxonomy" id="222440"/>
    <lineage>
        <taxon>Eukaryota</taxon>
        <taxon>Metamonada</taxon>
        <taxon>Preaxostyla</taxon>
        <taxon>Oxymonadida</taxon>
        <taxon>Streblomastigidae</taxon>
        <taxon>Streblomastix</taxon>
    </lineage>
</organism>
<accession>A0A5J4TK58</accession>
<dbReference type="Proteomes" id="UP000324800">
    <property type="component" value="Unassembled WGS sequence"/>
</dbReference>
<gene>
    <name evidence="1" type="ORF">EZS28_046608</name>
</gene>
<sequence>EDCKLKEKFFQQTCQQMNLILTKDLFSQYFNILLPRFMSTIIGDSEITIYALNLVWLMEFPWIHPPTPLLPAVLKKSLRGTNKSNDNNSAMSRLKIFHRTGKRESSIPYAWLEQRNSGTRNIVNQEEFETPSRQDMLFPDCLKVRKGRRFLKVPAQFISVNTSTSLALQFLNRLSSILSITFDIDLKNNHILQFTRKAISAHMIVKPKYEETQNVRILFDYWKRKGSNRNLTNVELSTKLISLHMTICSMRPAEIEGTFLRYSEIREKTYKLDFRLQPKTKSELHSHKLPNARDQTLCPRATFFD</sequence>
<protein>
    <submittedName>
        <fullName evidence="1">Uncharacterized protein</fullName>
    </submittedName>
</protein>
<dbReference type="EMBL" id="SNRW01030735">
    <property type="protein sequence ID" value="KAA6357865.1"/>
    <property type="molecule type" value="Genomic_DNA"/>
</dbReference>
<comment type="caution">
    <text evidence="1">The sequence shown here is derived from an EMBL/GenBank/DDBJ whole genome shotgun (WGS) entry which is preliminary data.</text>
</comment>
<dbReference type="AlphaFoldDB" id="A0A5J4TK58"/>
<evidence type="ECO:0000313" key="1">
    <source>
        <dbReference type="EMBL" id="KAA6357865.1"/>
    </source>
</evidence>
<proteinExistence type="predicted"/>
<reference evidence="1 2" key="1">
    <citation type="submission" date="2019-03" db="EMBL/GenBank/DDBJ databases">
        <title>Single cell metagenomics reveals metabolic interactions within the superorganism composed of flagellate Streblomastix strix and complex community of Bacteroidetes bacteria on its surface.</title>
        <authorList>
            <person name="Treitli S.C."/>
            <person name="Kolisko M."/>
            <person name="Husnik F."/>
            <person name="Keeling P."/>
            <person name="Hampl V."/>
        </authorList>
    </citation>
    <scope>NUCLEOTIDE SEQUENCE [LARGE SCALE GENOMIC DNA]</scope>
    <source>
        <strain evidence="1">ST1C</strain>
    </source>
</reference>
<evidence type="ECO:0000313" key="2">
    <source>
        <dbReference type="Proteomes" id="UP000324800"/>
    </source>
</evidence>